<evidence type="ECO:0000313" key="5">
    <source>
        <dbReference type="EMBL" id="QOT72988.1"/>
    </source>
</evidence>
<dbReference type="PROSITE" id="PS51257">
    <property type="entry name" value="PROKAR_LIPOPROTEIN"/>
    <property type="match status" value="1"/>
</dbReference>
<protein>
    <submittedName>
        <fullName evidence="5">DUF4163 domain-containing protein</fullName>
    </submittedName>
</protein>
<keyword evidence="2" id="KW-0732">Signal</keyword>
<evidence type="ECO:0000256" key="1">
    <source>
        <dbReference type="SAM" id="MobiDB-lite"/>
    </source>
</evidence>
<dbReference type="Gene3D" id="3.30.565.40">
    <property type="entry name" value="Fervidobacterium nodosum Rt17-B1 like"/>
    <property type="match status" value="1"/>
</dbReference>
<sequence>MRRIKGRGLAGLPLGAVLLLCACSPSKDARNAGEAALPGNDVAASNFANRMSGQPEPPPPAQPFEQKEKTDLLEFAYGYPAQAAQIPALAEKFGNALKVGKADALKMAREDQKAARASGYPFRAHALDVHWTVAADTPRFLALQSESYVYTGGAHGMTGYDALLWDKARKRETAVTALMTSPAAFAAAIHDRFCDALDKARAEKRGEPVKRSDDDDFTKCIDPMQQVLVPTSKDGKLIDGVTVVVGPYSAGPYAEGSYEIALPVDGAMRKAIKTEYQDAFAAAE</sequence>
<evidence type="ECO:0000259" key="3">
    <source>
        <dbReference type="Pfam" id="PF13739"/>
    </source>
</evidence>
<dbReference type="Proteomes" id="UP000593663">
    <property type="component" value="Chromosome 1"/>
</dbReference>
<feature type="region of interest" description="Disordered" evidence="1">
    <location>
        <begin position="45"/>
        <end position="65"/>
    </location>
</feature>
<feature type="signal peptide" evidence="2">
    <location>
        <begin position="1"/>
        <end position="29"/>
    </location>
</feature>
<dbReference type="EMBL" id="BEWI01000031">
    <property type="protein sequence ID" value="GAY20936.1"/>
    <property type="molecule type" value="Genomic_DNA"/>
</dbReference>
<evidence type="ECO:0000313" key="6">
    <source>
        <dbReference type="Proteomes" id="UP000221538"/>
    </source>
</evidence>
<dbReference type="EMBL" id="CP060035">
    <property type="protein sequence ID" value="QOT72988.1"/>
    <property type="molecule type" value="Genomic_DNA"/>
</dbReference>
<dbReference type="InterPro" id="IPR025303">
    <property type="entry name" value="PdaC"/>
</dbReference>
<evidence type="ECO:0000313" key="4">
    <source>
        <dbReference type="EMBL" id="GAY20936.1"/>
    </source>
</evidence>
<dbReference type="AlphaFoldDB" id="A0A292ZDC5"/>
<organism evidence="4 6">
    <name type="scientific">Sphingobium fuliginis (strain ATCC 27551)</name>
    <dbReference type="NCBI Taxonomy" id="336203"/>
    <lineage>
        <taxon>Bacteria</taxon>
        <taxon>Pseudomonadati</taxon>
        <taxon>Pseudomonadota</taxon>
        <taxon>Alphaproteobacteria</taxon>
        <taxon>Sphingomonadales</taxon>
        <taxon>Sphingomonadaceae</taxon>
        <taxon>Sphingobium</taxon>
    </lineage>
</organism>
<dbReference type="Pfam" id="PF13739">
    <property type="entry name" value="PdaC"/>
    <property type="match status" value="1"/>
</dbReference>
<accession>A0A292ZDC5</accession>
<gene>
    <name evidence="5" type="ORF">H5V43_07800</name>
    <name evidence="4" type="ORF">SFOMI_1466</name>
</gene>
<name>A0A292ZDC5_SPHSA</name>
<reference evidence="4" key="3">
    <citation type="submission" date="2017-10" db="EMBL/GenBank/DDBJ databases">
        <title>Bioaugmenting a lab-scale membrane bioreactor with Sphingobium fuliginis OMI to degrade 4-tert-butylphenol.</title>
        <authorList>
            <person name="Takada K."/>
            <person name="Shiba T."/>
            <person name="Soda S."/>
            <person name="Inoue D."/>
            <person name="Miyake M."/>
            <person name="Eguchi M."/>
            <person name="Ike M."/>
        </authorList>
    </citation>
    <scope>NUCLEOTIDE SEQUENCE</scope>
    <source>
        <strain evidence="4">OMI</strain>
    </source>
</reference>
<reference evidence="7" key="5">
    <citation type="submission" date="2020-08" db="EMBL/GenBank/DDBJ databases">
        <title>Complete genome sequence of Sphingobium barthaii strain KK22, a high-molecular-weight polycyclic aromatic hydrocarbon-degrading soil bacterium.</title>
        <authorList>
            <person name="Mori J.F."/>
            <person name="Kanaly R.A."/>
        </authorList>
    </citation>
    <scope>NUCLEOTIDE SEQUENCE [LARGE SCALE GENOMIC DNA]</scope>
    <source>
        <strain evidence="7">KK22</strain>
    </source>
</reference>
<feature type="domain" description="Deacetylase PdaC" evidence="3">
    <location>
        <begin position="67"/>
        <end position="158"/>
    </location>
</feature>
<evidence type="ECO:0000313" key="7">
    <source>
        <dbReference type="Proteomes" id="UP000593663"/>
    </source>
</evidence>
<reference evidence="5" key="6">
    <citation type="journal article" date="2021" name="Microbiol. Resour. Announc.">
        <title>Complete Genome Sequence of Sphingobium barthaii KK22, a High-Molecular-Weight Polycyclic Aromatic Hydrocarbon-Degrading Soil Bacterium.</title>
        <authorList>
            <person name="Mori J.F."/>
            <person name="Kanaly R.A."/>
        </authorList>
    </citation>
    <scope>NUCLEOTIDE SEQUENCE</scope>
    <source>
        <strain evidence="5">KK22</strain>
    </source>
</reference>
<reference evidence="4 6" key="1">
    <citation type="journal article" date="2013" name="Biodegradation">
        <title>Occurrence of 4-tert-butylphenol (4-t-BP) biodegradation in an aquatic sample caused by the presence of Spirodela polyrrhiza and isolation of a 4-t-BP-utilizing bacterium.</title>
        <authorList>
            <person name="Ogata Y."/>
            <person name="Toyama T."/>
            <person name="Yu N."/>
            <person name="Wang X."/>
            <person name="Sei K."/>
            <person name="Ike M."/>
        </authorList>
    </citation>
    <scope>NUCLEOTIDE SEQUENCE [LARGE SCALE GENOMIC DNA]</scope>
    <source>
        <strain evidence="4 6">OMI</strain>
    </source>
</reference>
<feature type="chain" id="PRO_5033755240" evidence="2">
    <location>
        <begin position="30"/>
        <end position="284"/>
    </location>
</feature>
<dbReference type="KEGG" id="sbar:H5V43_07800"/>
<proteinExistence type="predicted"/>
<reference evidence="4 6" key="2">
    <citation type="journal article" date="2013" name="Environ. Sci. Technol.">
        <title>The 4-tert-butylphenol-utilizing bacterium Sphingobium fuliginis OMI can degrade bisphenols via phenolic ring hydroxylation and meta-cleavage pathway.</title>
        <authorList>
            <person name="Ogata Y."/>
            <person name="Goda S."/>
            <person name="Toyama T."/>
            <person name="Sei K."/>
            <person name="Ike M."/>
        </authorList>
    </citation>
    <scope>NUCLEOTIDE SEQUENCE [LARGE SCALE GENOMIC DNA]</scope>
    <source>
        <strain evidence="4 6">OMI</strain>
    </source>
</reference>
<evidence type="ECO:0000256" key="2">
    <source>
        <dbReference type="SAM" id="SignalP"/>
    </source>
</evidence>
<dbReference type="Proteomes" id="UP000221538">
    <property type="component" value="Unassembled WGS sequence"/>
</dbReference>
<dbReference type="RefSeq" id="WP_025548869.1">
    <property type="nucleotide sequence ID" value="NZ_BATN01000029.1"/>
</dbReference>
<reference evidence="4" key="4">
    <citation type="submission" date="2017-10" db="EMBL/GenBank/DDBJ databases">
        <authorList>
            <person name="Banno H."/>
            <person name="Chua N.-H."/>
        </authorList>
    </citation>
    <scope>NUCLEOTIDE SEQUENCE</scope>
    <source>
        <strain evidence="4">OMI</strain>
    </source>
</reference>